<evidence type="ECO:0000256" key="6">
    <source>
        <dbReference type="PIRSR" id="PIRSR606225-1"/>
    </source>
</evidence>
<dbReference type="GO" id="GO:0160140">
    <property type="term" value="F:23S rRNA pseudouridine(1911/1915/1917) synthase activity"/>
    <property type="evidence" value="ECO:0007669"/>
    <property type="project" value="UniProtKB-EC"/>
</dbReference>
<evidence type="ECO:0000256" key="7">
    <source>
        <dbReference type="PROSITE-ProRule" id="PRU00182"/>
    </source>
</evidence>
<dbReference type="InterPro" id="IPR002942">
    <property type="entry name" value="S4_RNA-bd"/>
</dbReference>
<dbReference type="Pfam" id="PF00849">
    <property type="entry name" value="PseudoU_synth_2"/>
    <property type="match status" value="1"/>
</dbReference>
<organism evidence="11 12">
    <name type="scientific">Seongchinamella sediminis</name>
    <dbReference type="NCBI Taxonomy" id="2283635"/>
    <lineage>
        <taxon>Bacteria</taxon>
        <taxon>Pseudomonadati</taxon>
        <taxon>Pseudomonadota</taxon>
        <taxon>Gammaproteobacteria</taxon>
        <taxon>Cellvibrionales</taxon>
        <taxon>Halieaceae</taxon>
        <taxon>Seongchinamella</taxon>
    </lineage>
</organism>
<dbReference type="Proteomes" id="UP000265509">
    <property type="component" value="Unassembled WGS sequence"/>
</dbReference>
<comment type="catalytic activity">
    <reaction evidence="8">
        <text>a uridine in RNA = a pseudouridine in RNA</text>
        <dbReference type="Rhea" id="RHEA:48348"/>
        <dbReference type="Rhea" id="RHEA-COMP:12068"/>
        <dbReference type="Rhea" id="RHEA-COMP:12069"/>
        <dbReference type="ChEBI" id="CHEBI:65314"/>
        <dbReference type="ChEBI" id="CHEBI:65315"/>
    </reaction>
</comment>
<evidence type="ECO:0000256" key="5">
    <source>
        <dbReference type="ARBA" id="ARBA00056072"/>
    </source>
</evidence>
<comment type="similarity">
    <text evidence="1 8">Belongs to the pseudouridine synthase RluA family.</text>
</comment>
<dbReference type="GO" id="GO:0000455">
    <property type="term" value="P:enzyme-directed rRNA pseudouridine synthesis"/>
    <property type="evidence" value="ECO:0007669"/>
    <property type="project" value="UniProtKB-ARBA"/>
</dbReference>
<comment type="catalytic activity">
    <reaction evidence="4">
        <text>uridine(1911/1915/1917) in 23S rRNA = pseudouridine(1911/1915/1917) in 23S rRNA</text>
        <dbReference type="Rhea" id="RHEA:42524"/>
        <dbReference type="Rhea" id="RHEA-COMP:10097"/>
        <dbReference type="Rhea" id="RHEA-COMP:10098"/>
        <dbReference type="ChEBI" id="CHEBI:65314"/>
        <dbReference type="ChEBI" id="CHEBI:65315"/>
        <dbReference type="EC" id="5.4.99.23"/>
    </reaction>
</comment>
<feature type="active site" evidence="6">
    <location>
        <position position="138"/>
    </location>
</feature>
<dbReference type="Gene3D" id="3.30.2350.10">
    <property type="entry name" value="Pseudouridine synthase"/>
    <property type="match status" value="1"/>
</dbReference>
<dbReference type="CDD" id="cd00165">
    <property type="entry name" value="S4"/>
    <property type="match status" value="1"/>
</dbReference>
<comment type="caution">
    <text evidence="11">The sequence shown here is derived from an EMBL/GenBank/DDBJ whole genome shotgun (WGS) entry which is preliminary data.</text>
</comment>
<dbReference type="PROSITE" id="PS50889">
    <property type="entry name" value="S4"/>
    <property type="match status" value="1"/>
</dbReference>
<dbReference type="OrthoDB" id="9807829at2"/>
<evidence type="ECO:0000256" key="4">
    <source>
        <dbReference type="ARBA" id="ARBA00036882"/>
    </source>
</evidence>
<protein>
    <recommendedName>
        <fullName evidence="8">Pseudouridine synthase</fullName>
        <ecNumber evidence="8">5.4.99.-</ecNumber>
    </recommendedName>
</protein>
<dbReference type="GO" id="GO:0003723">
    <property type="term" value="F:RNA binding"/>
    <property type="evidence" value="ECO:0007669"/>
    <property type="project" value="UniProtKB-KW"/>
</dbReference>
<keyword evidence="12" id="KW-1185">Reference proteome</keyword>
<dbReference type="InterPro" id="IPR006145">
    <property type="entry name" value="PsdUridine_synth_RsuA/RluA"/>
</dbReference>
<dbReference type="NCBIfam" id="NF008385">
    <property type="entry name" value="PRK11180.1"/>
    <property type="match status" value="1"/>
</dbReference>
<sequence length="326" mass="35792">MSARIQLKATVPPELDNDRLDQVAAKLFPEYSRSRLQGWIKQGDLLVDGGQLRPRDKVHQGAELSIDTEPQQAVGWQPQGLELDIIHEDEHILVLNKPAGLVVHPAAGHADGTLVNALLAHCPEMAQLPRGGIVHRLDMDTSGIMVAAKSLLAHQDLVAQLQARSVKREYLAVCIGVMTGGGTVDEAIGRHPKQRKKMAVLAVGGKPAITHYRVIRRFGHHTRIAVKLETGRTHQIRVHMAHKHYPLVGDPTYGGRPKIPKGASDELIAALRGFPRQALHARALGLYHPESGEEMQFECPLPDDIQALLAVLEREDPVINDDASLY</sequence>
<dbReference type="CDD" id="cd02869">
    <property type="entry name" value="PseudoU_synth_RluA_like"/>
    <property type="match status" value="1"/>
</dbReference>
<evidence type="ECO:0000313" key="11">
    <source>
        <dbReference type="EMBL" id="RLQ21425.1"/>
    </source>
</evidence>
<dbReference type="InterPro" id="IPR050188">
    <property type="entry name" value="RluA_PseudoU_synthase"/>
</dbReference>
<evidence type="ECO:0000256" key="3">
    <source>
        <dbReference type="ARBA" id="ARBA00023235"/>
    </source>
</evidence>
<comment type="function">
    <text evidence="5">Responsible for synthesis of pseudouridine from uracil at positions 1911, 1915 and 1917 in 23S ribosomal RNA.</text>
</comment>
<dbReference type="PANTHER" id="PTHR21600">
    <property type="entry name" value="MITOCHONDRIAL RNA PSEUDOURIDINE SYNTHASE"/>
    <property type="match status" value="1"/>
</dbReference>
<dbReference type="InterPro" id="IPR006225">
    <property type="entry name" value="PsdUridine_synth_RluC/D"/>
</dbReference>
<dbReference type="Pfam" id="PF01479">
    <property type="entry name" value="S4"/>
    <property type="match status" value="1"/>
</dbReference>
<dbReference type="InterPro" id="IPR006224">
    <property type="entry name" value="PsdUridine_synth_RluA-like_CS"/>
</dbReference>
<evidence type="ECO:0000256" key="1">
    <source>
        <dbReference type="ARBA" id="ARBA00010876"/>
    </source>
</evidence>
<dbReference type="RefSeq" id="WP_117955314.1">
    <property type="nucleotide sequence ID" value="NZ_QRAN01000013.1"/>
</dbReference>
<evidence type="ECO:0000313" key="12">
    <source>
        <dbReference type="Proteomes" id="UP000265509"/>
    </source>
</evidence>
<keyword evidence="2 7" id="KW-0694">RNA-binding</keyword>
<dbReference type="PANTHER" id="PTHR21600:SF44">
    <property type="entry name" value="RIBOSOMAL LARGE SUBUNIT PSEUDOURIDINE SYNTHASE D"/>
    <property type="match status" value="1"/>
</dbReference>
<keyword evidence="3 8" id="KW-0413">Isomerase</keyword>
<proteinExistence type="inferred from homology"/>
<dbReference type="InterPro" id="IPR036986">
    <property type="entry name" value="S4_RNA-bd_sf"/>
</dbReference>
<dbReference type="SUPFAM" id="SSF55120">
    <property type="entry name" value="Pseudouridine synthase"/>
    <property type="match status" value="1"/>
</dbReference>
<accession>A0A3L7DXI7</accession>
<gene>
    <name evidence="11" type="primary">rluD</name>
    <name evidence="11" type="ORF">DWB85_12965</name>
</gene>
<evidence type="ECO:0000256" key="2">
    <source>
        <dbReference type="ARBA" id="ARBA00022884"/>
    </source>
</evidence>
<dbReference type="FunFam" id="3.30.2350.10:FF:000006">
    <property type="entry name" value="Pseudouridine synthase"/>
    <property type="match status" value="1"/>
</dbReference>
<dbReference type="AlphaFoldDB" id="A0A3L7DXI7"/>
<name>A0A3L7DXI7_9GAMM</name>
<dbReference type="InterPro" id="IPR020103">
    <property type="entry name" value="PsdUridine_synth_cat_dom_sf"/>
</dbReference>
<feature type="domain" description="RNA-binding S4" evidence="10">
    <location>
        <begin position="19"/>
        <end position="63"/>
    </location>
</feature>
<dbReference type="SUPFAM" id="SSF55174">
    <property type="entry name" value="Alpha-L RNA-binding motif"/>
    <property type="match status" value="1"/>
</dbReference>
<dbReference type="NCBIfam" id="TIGR00005">
    <property type="entry name" value="rluA_subfam"/>
    <property type="match status" value="1"/>
</dbReference>
<dbReference type="Gene3D" id="3.10.290.10">
    <property type="entry name" value="RNA-binding S4 domain"/>
    <property type="match status" value="1"/>
</dbReference>
<evidence type="ECO:0000259" key="10">
    <source>
        <dbReference type="Pfam" id="PF01479"/>
    </source>
</evidence>
<evidence type="ECO:0000259" key="9">
    <source>
        <dbReference type="Pfam" id="PF00849"/>
    </source>
</evidence>
<evidence type="ECO:0000256" key="8">
    <source>
        <dbReference type="RuleBase" id="RU362028"/>
    </source>
</evidence>
<feature type="domain" description="Pseudouridine synthase RsuA/RluA-like" evidence="9">
    <location>
        <begin position="91"/>
        <end position="242"/>
    </location>
</feature>
<dbReference type="EMBL" id="QRAN01000013">
    <property type="protein sequence ID" value="RLQ21425.1"/>
    <property type="molecule type" value="Genomic_DNA"/>
</dbReference>
<dbReference type="PROSITE" id="PS01129">
    <property type="entry name" value="PSI_RLU"/>
    <property type="match status" value="1"/>
</dbReference>
<dbReference type="EC" id="5.4.99.-" evidence="8"/>
<reference evidence="11 12" key="1">
    <citation type="submission" date="2018-07" db="EMBL/GenBank/DDBJ databases">
        <title>Halioglobus sp. genome submission.</title>
        <authorList>
            <person name="Ye M.-Q."/>
            <person name="Du Z.-J."/>
        </authorList>
    </citation>
    <scope>NUCLEOTIDE SEQUENCE [LARGE SCALE GENOMIC DNA]</scope>
    <source>
        <strain evidence="11 12">U0301</strain>
    </source>
</reference>